<dbReference type="EMBL" id="SPLM01000038">
    <property type="protein sequence ID" value="TMW64939.1"/>
    <property type="molecule type" value="Genomic_DNA"/>
</dbReference>
<dbReference type="InterPro" id="IPR011990">
    <property type="entry name" value="TPR-like_helical_dom_sf"/>
</dbReference>
<dbReference type="PANTHER" id="PTHR22904:SF523">
    <property type="entry name" value="STRESS-INDUCED-PHOSPHOPROTEIN 1"/>
    <property type="match status" value="1"/>
</dbReference>
<evidence type="ECO:0000313" key="3">
    <source>
        <dbReference type="EMBL" id="TMW64939.1"/>
    </source>
</evidence>
<evidence type="ECO:0000256" key="2">
    <source>
        <dbReference type="ARBA" id="ARBA00022803"/>
    </source>
</evidence>
<dbReference type="PANTHER" id="PTHR22904">
    <property type="entry name" value="TPR REPEAT CONTAINING PROTEIN"/>
    <property type="match status" value="1"/>
</dbReference>
<evidence type="ECO:0008006" key="5">
    <source>
        <dbReference type="Google" id="ProtNLM"/>
    </source>
</evidence>
<comment type="caution">
    <text evidence="3">The sequence shown here is derived from an EMBL/GenBank/DDBJ whole genome shotgun (WGS) entry which is preliminary data.</text>
</comment>
<dbReference type="GO" id="GO:0051879">
    <property type="term" value="F:Hsp90 protein binding"/>
    <property type="evidence" value="ECO:0007669"/>
    <property type="project" value="TreeGrafter"/>
</dbReference>
<keyword evidence="4" id="KW-1185">Reference proteome</keyword>
<organism evidence="3 4">
    <name type="scientific">Pythium oligandrum</name>
    <name type="common">Mycoparasitic fungus</name>
    <dbReference type="NCBI Taxonomy" id="41045"/>
    <lineage>
        <taxon>Eukaryota</taxon>
        <taxon>Sar</taxon>
        <taxon>Stramenopiles</taxon>
        <taxon>Oomycota</taxon>
        <taxon>Peronosporomycetes</taxon>
        <taxon>Pythiales</taxon>
        <taxon>Pythiaceae</taxon>
        <taxon>Pythium</taxon>
    </lineage>
</organism>
<evidence type="ECO:0000313" key="4">
    <source>
        <dbReference type="Proteomes" id="UP000794436"/>
    </source>
</evidence>
<dbReference type="Proteomes" id="UP000794436">
    <property type="component" value="Unassembled WGS sequence"/>
</dbReference>
<reference evidence="3" key="1">
    <citation type="submission" date="2019-03" db="EMBL/GenBank/DDBJ databases">
        <title>Long read genome sequence of the mycoparasitic Pythium oligandrum ATCC 38472 isolated from sugarbeet rhizosphere.</title>
        <authorList>
            <person name="Gaulin E."/>
        </authorList>
    </citation>
    <scope>NUCLEOTIDE SEQUENCE</scope>
    <source>
        <strain evidence="3">ATCC 38472_TT</strain>
    </source>
</reference>
<protein>
    <recommendedName>
        <fullName evidence="5">Tetratricopeptide repeat protein</fullName>
    </recommendedName>
</protein>
<evidence type="ECO:0000256" key="1">
    <source>
        <dbReference type="ARBA" id="ARBA00022737"/>
    </source>
</evidence>
<dbReference type="InterPro" id="IPR013105">
    <property type="entry name" value="TPR_2"/>
</dbReference>
<sequence>MTKTQVQASPGQDESTMALTDIIRDDPIELDDAIVRDMLWQYDKLIRLDAEIPRHMAILHIRRSTLLAALGDFTKSLLDAERVIELEPSATIGYFRKGYALYGLGRYAEATTAFQQGLAFDTSCVQLRYALDKTLLQLRHHYHRTGWA</sequence>
<name>A0A8K1CKW4_PYTOL</name>
<dbReference type="AlphaFoldDB" id="A0A8K1CKW4"/>
<dbReference type="SMART" id="SM00028">
    <property type="entry name" value="TPR"/>
    <property type="match status" value="2"/>
</dbReference>
<keyword evidence="2" id="KW-0802">TPR repeat</keyword>
<dbReference type="Gene3D" id="1.25.40.10">
    <property type="entry name" value="Tetratricopeptide repeat domain"/>
    <property type="match status" value="1"/>
</dbReference>
<proteinExistence type="predicted"/>
<dbReference type="Pfam" id="PF07719">
    <property type="entry name" value="TPR_2"/>
    <property type="match status" value="1"/>
</dbReference>
<dbReference type="InterPro" id="IPR019734">
    <property type="entry name" value="TPR_rpt"/>
</dbReference>
<dbReference type="SUPFAM" id="SSF48452">
    <property type="entry name" value="TPR-like"/>
    <property type="match status" value="1"/>
</dbReference>
<keyword evidence="1" id="KW-0677">Repeat</keyword>
<dbReference type="OrthoDB" id="433738at2759"/>
<accession>A0A8K1CKW4</accession>
<gene>
    <name evidence="3" type="ORF">Poli38472_009106</name>
</gene>